<name>A0ACA9LAJ6_9GLOM</name>
<dbReference type="Proteomes" id="UP000789366">
    <property type="component" value="Unassembled WGS sequence"/>
</dbReference>
<organism evidence="1 2">
    <name type="scientific">Cetraspora pellucida</name>
    <dbReference type="NCBI Taxonomy" id="1433469"/>
    <lineage>
        <taxon>Eukaryota</taxon>
        <taxon>Fungi</taxon>
        <taxon>Fungi incertae sedis</taxon>
        <taxon>Mucoromycota</taxon>
        <taxon>Glomeromycotina</taxon>
        <taxon>Glomeromycetes</taxon>
        <taxon>Diversisporales</taxon>
        <taxon>Gigasporaceae</taxon>
        <taxon>Cetraspora</taxon>
    </lineage>
</organism>
<gene>
    <name evidence="1" type="ORF">SPELUC_LOCUS3655</name>
</gene>
<protein>
    <submittedName>
        <fullName evidence="1">5577_t:CDS:1</fullName>
    </submittedName>
</protein>
<proteinExistence type="predicted"/>
<accession>A0ACA9LAJ6</accession>
<sequence length="67" mass="7679">MRIAANGIRTWSSSTKVTRWRIRYKTLNFISIDASLFGKLLAFPAGDGTIDVNIEYELENEIKNLKM</sequence>
<dbReference type="EMBL" id="CAJVPW010002888">
    <property type="protein sequence ID" value="CAG8515003.1"/>
    <property type="molecule type" value="Genomic_DNA"/>
</dbReference>
<evidence type="ECO:0000313" key="2">
    <source>
        <dbReference type="Proteomes" id="UP000789366"/>
    </source>
</evidence>
<keyword evidence="2" id="KW-1185">Reference proteome</keyword>
<evidence type="ECO:0000313" key="1">
    <source>
        <dbReference type="EMBL" id="CAG8515003.1"/>
    </source>
</evidence>
<reference evidence="1" key="1">
    <citation type="submission" date="2021-06" db="EMBL/GenBank/DDBJ databases">
        <authorList>
            <person name="Kallberg Y."/>
            <person name="Tangrot J."/>
            <person name="Rosling A."/>
        </authorList>
    </citation>
    <scope>NUCLEOTIDE SEQUENCE</scope>
    <source>
        <strain evidence="1">28 12/20/2015</strain>
    </source>
</reference>
<comment type="caution">
    <text evidence="1">The sequence shown here is derived from an EMBL/GenBank/DDBJ whole genome shotgun (WGS) entry which is preliminary data.</text>
</comment>